<comment type="caution">
    <text evidence="1">The sequence shown here is derived from an EMBL/GenBank/DDBJ whole genome shotgun (WGS) entry which is preliminary data.</text>
</comment>
<reference evidence="2" key="1">
    <citation type="journal article" date="2023" name="G3 (Bethesda)">
        <title>Genome assembly and association tests identify interacting loci associated with vigor, precocity, and sex in interspecific pistachio rootstocks.</title>
        <authorList>
            <person name="Palmer W."/>
            <person name="Jacygrad E."/>
            <person name="Sagayaradj S."/>
            <person name="Cavanaugh K."/>
            <person name="Han R."/>
            <person name="Bertier L."/>
            <person name="Beede B."/>
            <person name="Kafkas S."/>
            <person name="Golino D."/>
            <person name="Preece J."/>
            <person name="Michelmore R."/>
        </authorList>
    </citation>
    <scope>NUCLEOTIDE SEQUENCE [LARGE SCALE GENOMIC DNA]</scope>
</reference>
<sequence>MPRWRFYLIGIILVYFHVTFCNLLLRRLLIHWKLMLCKLSVEHSMMQGKISIAGKRLIHVYQIGPEKSA</sequence>
<protein>
    <submittedName>
        <fullName evidence="1">Uncharacterized protein</fullName>
    </submittedName>
</protein>
<evidence type="ECO:0000313" key="1">
    <source>
        <dbReference type="EMBL" id="KAJ0028287.1"/>
    </source>
</evidence>
<dbReference type="EMBL" id="CM047744">
    <property type="protein sequence ID" value="KAJ0028287.1"/>
    <property type="molecule type" value="Genomic_DNA"/>
</dbReference>
<evidence type="ECO:0000313" key="2">
    <source>
        <dbReference type="Proteomes" id="UP001163603"/>
    </source>
</evidence>
<name>A0ACC0Y1L4_9ROSI</name>
<proteinExistence type="predicted"/>
<gene>
    <name evidence="1" type="ORF">Pint_35123</name>
</gene>
<organism evidence="1 2">
    <name type="scientific">Pistacia integerrima</name>
    <dbReference type="NCBI Taxonomy" id="434235"/>
    <lineage>
        <taxon>Eukaryota</taxon>
        <taxon>Viridiplantae</taxon>
        <taxon>Streptophyta</taxon>
        <taxon>Embryophyta</taxon>
        <taxon>Tracheophyta</taxon>
        <taxon>Spermatophyta</taxon>
        <taxon>Magnoliopsida</taxon>
        <taxon>eudicotyledons</taxon>
        <taxon>Gunneridae</taxon>
        <taxon>Pentapetalae</taxon>
        <taxon>rosids</taxon>
        <taxon>malvids</taxon>
        <taxon>Sapindales</taxon>
        <taxon>Anacardiaceae</taxon>
        <taxon>Pistacia</taxon>
    </lineage>
</organism>
<accession>A0ACC0Y1L4</accession>
<keyword evidence="2" id="KW-1185">Reference proteome</keyword>
<dbReference type="Proteomes" id="UP001163603">
    <property type="component" value="Chromosome 9"/>
</dbReference>